<feature type="domain" description="Rhodopsin" evidence="8">
    <location>
        <begin position="27"/>
        <end position="268"/>
    </location>
</feature>
<evidence type="ECO:0000256" key="2">
    <source>
        <dbReference type="ARBA" id="ARBA00022692"/>
    </source>
</evidence>
<dbReference type="InterPro" id="IPR052337">
    <property type="entry name" value="SAT4-like"/>
</dbReference>
<organism evidence="9 10">
    <name type="scientific">Sporormia fimetaria CBS 119925</name>
    <dbReference type="NCBI Taxonomy" id="1340428"/>
    <lineage>
        <taxon>Eukaryota</taxon>
        <taxon>Fungi</taxon>
        <taxon>Dikarya</taxon>
        <taxon>Ascomycota</taxon>
        <taxon>Pezizomycotina</taxon>
        <taxon>Dothideomycetes</taxon>
        <taxon>Pleosporomycetidae</taxon>
        <taxon>Pleosporales</taxon>
        <taxon>Sporormiaceae</taxon>
        <taxon>Sporormia</taxon>
    </lineage>
</organism>
<feature type="transmembrane region" description="Helical" evidence="7">
    <location>
        <begin position="128"/>
        <end position="149"/>
    </location>
</feature>
<reference evidence="9" key="1">
    <citation type="journal article" date="2020" name="Stud. Mycol.">
        <title>101 Dothideomycetes genomes: a test case for predicting lifestyles and emergence of pathogens.</title>
        <authorList>
            <person name="Haridas S."/>
            <person name="Albert R."/>
            <person name="Binder M."/>
            <person name="Bloem J."/>
            <person name="Labutti K."/>
            <person name="Salamov A."/>
            <person name="Andreopoulos B."/>
            <person name="Baker S."/>
            <person name="Barry K."/>
            <person name="Bills G."/>
            <person name="Bluhm B."/>
            <person name="Cannon C."/>
            <person name="Castanera R."/>
            <person name="Culley D."/>
            <person name="Daum C."/>
            <person name="Ezra D."/>
            <person name="Gonzalez J."/>
            <person name="Henrissat B."/>
            <person name="Kuo A."/>
            <person name="Liang C."/>
            <person name="Lipzen A."/>
            <person name="Lutzoni F."/>
            <person name="Magnuson J."/>
            <person name="Mondo S."/>
            <person name="Nolan M."/>
            <person name="Ohm R."/>
            <person name="Pangilinan J."/>
            <person name="Park H.-J."/>
            <person name="Ramirez L."/>
            <person name="Alfaro M."/>
            <person name="Sun H."/>
            <person name="Tritt A."/>
            <person name="Yoshinaga Y."/>
            <person name="Zwiers L.-H."/>
            <person name="Turgeon B."/>
            <person name="Goodwin S."/>
            <person name="Spatafora J."/>
            <person name="Crous P."/>
            <person name="Grigoriev I."/>
        </authorList>
    </citation>
    <scope>NUCLEOTIDE SEQUENCE</scope>
    <source>
        <strain evidence="9">CBS 119925</strain>
    </source>
</reference>
<accession>A0A6A6V920</accession>
<name>A0A6A6V920_9PLEO</name>
<evidence type="ECO:0000313" key="10">
    <source>
        <dbReference type="Proteomes" id="UP000799440"/>
    </source>
</evidence>
<keyword evidence="10" id="KW-1185">Reference proteome</keyword>
<evidence type="ECO:0000256" key="6">
    <source>
        <dbReference type="SAM" id="MobiDB-lite"/>
    </source>
</evidence>
<gene>
    <name evidence="9" type="ORF">M011DRAFT_121301</name>
</gene>
<feature type="transmembrane region" description="Helical" evidence="7">
    <location>
        <begin position="12"/>
        <end position="30"/>
    </location>
</feature>
<dbReference type="PANTHER" id="PTHR33048">
    <property type="entry name" value="PTH11-LIKE INTEGRAL MEMBRANE PROTEIN (AFU_ORTHOLOGUE AFUA_5G11245)"/>
    <property type="match status" value="1"/>
</dbReference>
<keyword evidence="4 7" id="KW-0472">Membrane</keyword>
<dbReference type="PANTHER" id="PTHR33048:SF18">
    <property type="entry name" value="INTEGRAL MEMBRANE PROTEIN"/>
    <property type="match status" value="1"/>
</dbReference>
<dbReference type="Proteomes" id="UP000799440">
    <property type="component" value="Unassembled WGS sequence"/>
</dbReference>
<evidence type="ECO:0000256" key="7">
    <source>
        <dbReference type="SAM" id="Phobius"/>
    </source>
</evidence>
<dbReference type="Pfam" id="PF20684">
    <property type="entry name" value="Fung_rhodopsin"/>
    <property type="match status" value="1"/>
</dbReference>
<sequence length="329" mass="36968">MAIVPIAGIEAVAWTSTSICVLLTIGRLAIRWRILHKLRTDDIFNAFAAILVIPFVVLCHLALPIENRAHLYFLGQNNEPLTMAEIKFMNDMEVGQLLLFWLIIYSVKASVLALYWQIFAISDWFRLLWWGTTIYIAVSFGATFLSVFWRCGAPSNVVDLDACMVAPDSLGRTLVLMWCILNVMGGLLLLLLPLIMVSRLLALPQSAKWGLTFIFSLVLIDIAFDIVRTVYALVDSLSVGSNLTAIWTIMEPTIAVTVCALPVYKALLCRNSPLRSTEASNRSFSRTKRSQNTTVPEEMELGRRLSLPSQSSERGDVEEIRQDFLYTTR</sequence>
<comment type="similarity">
    <text evidence="5">Belongs to the SAT4 family.</text>
</comment>
<dbReference type="OrthoDB" id="444631at2759"/>
<dbReference type="GO" id="GO:0016020">
    <property type="term" value="C:membrane"/>
    <property type="evidence" value="ECO:0007669"/>
    <property type="project" value="UniProtKB-SubCell"/>
</dbReference>
<keyword evidence="2 7" id="KW-0812">Transmembrane</keyword>
<feature type="region of interest" description="Disordered" evidence="6">
    <location>
        <begin position="279"/>
        <end position="316"/>
    </location>
</feature>
<dbReference type="EMBL" id="MU006580">
    <property type="protein sequence ID" value="KAF2745791.1"/>
    <property type="molecule type" value="Genomic_DNA"/>
</dbReference>
<evidence type="ECO:0000313" key="9">
    <source>
        <dbReference type="EMBL" id="KAF2745791.1"/>
    </source>
</evidence>
<dbReference type="InterPro" id="IPR049326">
    <property type="entry name" value="Rhodopsin_dom_fungi"/>
</dbReference>
<evidence type="ECO:0000256" key="5">
    <source>
        <dbReference type="ARBA" id="ARBA00038359"/>
    </source>
</evidence>
<feature type="transmembrane region" description="Helical" evidence="7">
    <location>
        <begin position="42"/>
        <end position="63"/>
    </location>
</feature>
<evidence type="ECO:0000256" key="4">
    <source>
        <dbReference type="ARBA" id="ARBA00023136"/>
    </source>
</evidence>
<keyword evidence="3 7" id="KW-1133">Transmembrane helix</keyword>
<evidence type="ECO:0000256" key="1">
    <source>
        <dbReference type="ARBA" id="ARBA00004141"/>
    </source>
</evidence>
<feature type="transmembrane region" description="Helical" evidence="7">
    <location>
        <begin position="98"/>
        <end position="116"/>
    </location>
</feature>
<proteinExistence type="inferred from homology"/>
<evidence type="ECO:0000259" key="8">
    <source>
        <dbReference type="Pfam" id="PF20684"/>
    </source>
</evidence>
<evidence type="ECO:0000256" key="3">
    <source>
        <dbReference type="ARBA" id="ARBA00022989"/>
    </source>
</evidence>
<feature type="transmembrane region" description="Helical" evidence="7">
    <location>
        <begin position="246"/>
        <end position="267"/>
    </location>
</feature>
<dbReference type="AlphaFoldDB" id="A0A6A6V920"/>
<comment type="subcellular location">
    <subcellularLocation>
        <location evidence="1">Membrane</location>
        <topology evidence="1">Multi-pass membrane protein</topology>
    </subcellularLocation>
</comment>
<feature type="transmembrane region" description="Helical" evidence="7">
    <location>
        <begin position="175"/>
        <end position="197"/>
    </location>
</feature>
<feature type="compositionally biased region" description="Polar residues" evidence="6">
    <location>
        <begin position="279"/>
        <end position="295"/>
    </location>
</feature>
<protein>
    <recommendedName>
        <fullName evidence="8">Rhodopsin domain-containing protein</fullName>
    </recommendedName>
</protein>
<feature type="transmembrane region" description="Helical" evidence="7">
    <location>
        <begin position="209"/>
        <end position="234"/>
    </location>
</feature>